<dbReference type="PANTHER" id="PTHR46832">
    <property type="entry name" value="5'-METHYLTHIOADENOSINE/S-ADENOSYLHOMOCYSTEINE NUCLEOSIDASE"/>
    <property type="match status" value="1"/>
</dbReference>
<evidence type="ECO:0000259" key="1">
    <source>
        <dbReference type="Pfam" id="PF01048"/>
    </source>
</evidence>
<protein>
    <submittedName>
        <fullName evidence="2">Nucleoside phosphorylase</fullName>
    </submittedName>
</protein>
<proteinExistence type="predicted"/>
<organism evidence="2 3">
    <name type="scientific">Thiocystis violascens (strain ATCC 17096 / DSM 198 / 6111)</name>
    <name type="common">Chromatium violascens</name>
    <dbReference type="NCBI Taxonomy" id="765911"/>
    <lineage>
        <taxon>Bacteria</taxon>
        <taxon>Pseudomonadati</taxon>
        <taxon>Pseudomonadota</taxon>
        <taxon>Gammaproteobacteria</taxon>
        <taxon>Chromatiales</taxon>
        <taxon>Chromatiaceae</taxon>
        <taxon>Thiocystis</taxon>
    </lineage>
</organism>
<dbReference type="eggNOG" id="COG0775">
    <property type="taxonomic scope" value="Bacteria"/>
</dbReference>
<dbReference type="Proteomes" id="UP000006062">
    <property type="component" value="Chromosome"/>
</dbReference>
<sequence length="1290" mass="143952">MDTRWLQGKKVAIVDEALVSGSTLWKVHRHLQSIGAAPTIHVFYVNRETFNPEILALAPGYLELSDRDSAIISTSMVRAMSVVPRPYSVDYPLYVPIELRSDDAPALWSHPLWRVSDCSTGLQRDCDVFVLTVEPTPKRLSAFQRLIGMGSQLNALYKIRIYGRVSNKGKVIIRLVPMIILGPLYRETVDELFDSLVGAVDASPTGPTPREWFSSSTSRLSAVQYVLSHRLAELWSSDIAKLLSRTFALVDDVREMQLLFAPEAIRSVQDAIASLKTRIVSCELFSVSLPSSIDLPLVPEGLDGLSITYGMNYPFAWLYEHREKTVRRHLLTTGKAALEREINAIGLDRLEQGFSLDELLAWANSFLGDGIDPCRVVSHFLDLAIDEGIVVPITAKRTLDNEDGERDVIFRAYRHGEEAHLSTRNLKLAAALLIGLSEQISEAALPRIDIEKLLVLFIRFGAQKRFIEPPSMDSQSVLAVTYDKFGAVVKQGSDSFVAHSDSDSLARILVNAGVIEDSASKDRKSEQGYKLAVAMPWTRDDIENTDGYQDAVMAGYLLGQVFGDGKGVWSPNEECTKLSGQLNDEEVRTDVLTLIATCDTAEHTALALAAEIAIFSRVWARNNTALRYKQFKSKAELVEFRSENFFRTVNSGQWKYRKWRGGESQEWARRIRECLERMSRHIWDSYQEQLVVGGAEDKKDRVLTLIQGAGNWCLSVFALYLIWEYWAYFVFASSSERDEHLRAISRSRTLIKSARGRFSHPKEWTAVYDSKKGTIALPEALANKERIFTHFERYVVEGRSIFSEVQALISPGGRVNNILPFRSAARISLNPIAGEEENVLETVHELLDEITGRVAQHKPTKRVQALLQAPEKGKKSWCIVFERTGMTWDLFINGSDEDGWLAYIVGEFYSRIDAKISATILIGVPKELAPYQVAPRSGVVAHYYEHFLGAVSLEEEGKGKITLVSPKSFDVTRVMQIVQTTLRRKAGVLYEDVLDGKMVYNVLVAVKRSVFGYEAESVRGISEVVMSETVDVGLITILPDEAAAAKTHLKQYYPIKRIPGRISKDRYEIVKVPSSDGGVHSVVLARAVREGNLSIINVASRIQQEFNPKLLVVLGLGGSIHEKHHAGDVLFVTDVHYYEGGKDTEEGLQRRLRAWQVPAPLLARIGDYFEDRGGDEITLTCEEASFGAKRGIIGSGEKVLANEDSEIRTFLGLVNDKTYQVDMESGGVASFAHEVELLRDSRLKGVLVIRGASDKADKLKDDSTRVAAVKNATCAFVDFLSSLDKGLEDL</sequence>
<dbReference type="SUPFAM" id="SSF53167">
    <property type="entry name" value="Purine and uridine phosphorylases"/>
    <property type="match status" value="1"/>
</dbReference>
<dbReference type="InterPro" id="IPR000845">
    <property type="entry name" value="Nucleoside_phosphorylase_d"/>
</dbReference>
<keyword evidence="3" id="KW-1185">Reference proteome</keyword>
<evidence type="ECO:0000313" key="3">
    <source>
        <dbReference type="Proteomes" id="UP000006062"/>
    </source>
</evidence>
<dbReference type="HOGENOM" id="CLU_262298_0_0_6"/>
<dbReference type="Gene3D" id="3.40.50.1580">
    <property type="entry name" value="Nucleoside phosphorylase domain"/>
    <property type="match status" value="1"/>
</dbReference>
<dbReference type="KEGG" id="tvi:Thivi_1493"/>
<feature type="domain" description="Nucleoside phosphorylase" evidence="1">
    <location>
        <begin position="1032"/>
        <end position="1272"/>
    </location>
</feature>
<dbReference type="GO" id="GO:0008930">
    <property type="term" value="F:methylthioadenosine nucleosidase activity"/>
    <property type="evidence" value="ECO:0007669"/>
    <property type="project" value="TreeGrafter"/>
</dbReference>
<dbReference type="PANTHER" id="PTHR46832:SF1">
    <property type="entry name" value="5'-METHYLTHIOADENOSINE_S-ADENOSYLHOMOCYSTEINE NUCLEOSIDASE"/>
    <property type="match status" value="1"/>
</dbReference>
<evidence type="ECO:0000313" key="2">
    <source>
        <dbReference type="EMBL" id="AFL73494.1"/>
    </source>
</evidence>
<dbReference type="SUPFAM" id="SSF53271">
    <property type="entry name" value="PRTase-like"/>
    <property type="match status" value="1"/>
</dbReference>
<dbReference type="GO" id="GO:0008782">
    <property type="term" value="F:adenosylhomocysteine nucleosidase activity"/>
    <property type="evidence" value="ECO:0007669"/>
    <property type="project" value="TreeGrafter"/>
</dbReference>
<dbReference type="EMBL" id="CP003154">
    <property type="protein sequence ID" value="AFL73494.1"/>
    <property type="molecule type" value="Genomic_DNA"/>
</dbReference>
<name>I3Y926_THIV6</name>
<dbReference type="Pfam" id="PF01048">
    <property type="entry name" value="PNP_UDP_1"/>
    <property type="match status" value="1"/>
</dbReference>
<reference evidence="2 3" key="1">
    <citation type="submission" date="2012-06" db="EMBL/GenBank/DDBJ databases">
        <title>Complete sequence of Thiocystis violascens DSM 198.</title>
        <authorList>
            <consortium name="US DOE Joint Genome Institute"/>
            <person name="Lucas S."/>
            <person name="Han J."/>
            <person name="Lapidus A."/>
            <person name="Cheng J.-F."/>
            <person name="Goodwin L."/>
            <person name="Pitluck S."/>
            <person name="Peters L."/>
            <person name="Ovchinnikova G."/>
            <person name="Teshima H."/>
            <person name="Detter J.C."/>
            <person name="Han C."/>
            <person name="Tapia R."/>
            <person name="Land M."/>
            <person name="Hauser L."/>
            <person name="Kyrpides N."/>
            <person name="Ivanova N."/>
            <person name="Pagani I."/>
            <person name="Vogl K."/>
            <person name="Liu Z."/>
            <person name="Frigaard N.-U."/>
            <person name="Bryant D."/>
            <person name="Woyke T."/>
        </authorList>
    </citation>
    <scope>NUCLEOTIDE SEQUENCE [LARGE SCALE GENOMIC DNA]</scope>
    <source>
        <strain evidence="3">ATCC 17096 / DSM 198 / 6111</strain>
    </source>
</reference>
<dbReference type="InterPro" id="IPR035994">
    <property type="entry name" value="Nucleoside_phosphorylase_sf"/>
</dbReference>
<dbReference type="GO" id="GO:0019284">
    <property type="term" value="P:L-methionine salvage from S-adenosylmethionine"/>
    <property type="evidence" value="ECO:0007669"/>
    <property type="project" value="TreeGrafter"/>
</dbReference>
<dbReference type="InterPro" id="IPR029057">
    <property type="entry name" value="PRTase-like"/>
</dbReference>
<gene>
    <name evidence="2" type="ordered locus">Thivi_1493</name>
</gene>
<dbReference type="GO" id="GO:0009116">
    <property type="term" value="P:nucleoside metabolic process"/>
    <property type="evidence" value="ECO:0007669"/>
    <property type="project" value="InterPro"/>
</dbReference>
<dbReference type="STRING" id="765911.Thivi_1493"/>
<accession>I3Y926</accession>
<dbReference type="GO" id="GO:0005829">
    <property type="term" value="C:cytosol"/>
    <property type="evidence" value="ECO:0007669"/>
    <property type="project" value="TreeGrafter"/>
</dbReference>